<dbReference type="Proteomes" id="UP001631969">
    <property type="component" value="Unassembled WGS sequence"/>
</dbReference>
<dbReference type="EMBL" id="JBJURJ010000017">
    <property type="protein sequence ID" value="MFM9331156.1"/>
    <property type="molecule type" value="Genomic_DNA"/>
</dbReference>
<name>A0ACC7P5D3_9BACL</name>
<evidence type="ECO:0000313" key="2">
    <source>
        <dbReference type="Proteomes" id="UP001631969"/>
    </source>
</evidence>
<protein>
    <submittedName>
        <fullName evidence="1">Uncharacterized protein</fullName>
    </submittedName>
</protein>
<proteinExistence type="predicted"/>
<accession>A0ACC7P5D3</accession>
<keyword evidence="2" id="KW-1185">Reference proteome</keyword>
<evidence type="ECO:0000313" key="1">
    <source>
        <dbReference type="EMBL" id="MFM9331156.1"/>
    </source>
</evidence>
<reference evidence="1" key="1">
    <citation type="submission" date="2024-12" db="EMBL/GenBank/DDBJ databases">
        <authorList>
            <person name="Wu N."/>
        </authorList>
    </citation>
    <scope>NUCLEOTIDE SEQUENCE</scope>
    <source>
        <strain evidence="1">P15</strain>
    </source>
</reference>
<gene>
    <name evidence="1" type="ORF">ACI1P1_22945</name>
</gene>
<organism evidence="1 2">
    <name type="scientific">Paenibacillus mesotrionivorans</name>
    <dbReference type="NCBI Taxonomy" id="3160968"/>
    <lineage>
        <taxon>Bacteria</taxon>
        <taxon>Bacillati</taxon>
        <taxon>Bacillota</taxon>
        <taxon>Bacilli</taxon>
        <taxon>Bacillales</taxon>
        <taxon>Paenibacillaceae</taxon>
        <taxon>Paenibacillus</taxon>
    </lineage>
</organism>
<sequence>MSFLENIWEHIRRGSIQNAPYPVALNVNLAYTVMLPDKENHLFWLPYEYTGLCYRDHGTYVNILPYYKGFILENAELSHGTDLYKPRTEEDFLKQLYKLSWDLEQSIDELVRPYDLSACAADYILKMYHFIDWLRYYNSATDGRLK</sequence>
<comment type="caution">
    <text evidence="1">The sequence shown here is derived from an EMBL/GenBank/DDBJ whole genome shotgun (WGS) entry which is preliminary data.</text>
</comment>